<evidence type="ECO:0000313" key="8">
    <source>
        <dbReference type="EMBL" id="CAF4134867.1"/>
    </source>
</evidence>
<dbReference type="Proteomes" id="UP000663833">
    <property type="component" value="Unassembled WGS sequence"/>
</dbReference>
<organism evidence="8 13">
    <name type="scientific">Rotaria socialis</name>
    <dbReference type="NCBI Taxonomy" id="392032"/>
    <lineage>
        <taxon>Eukaryota</taxon>
        <taxon>Metazoa</taxon>
        <taxon>Spiralia</taxon>
        <taxon>Gnathifera</taxon>
        <taxon>Rotifera</taxon>
        <taxon>Eurotatoria</taxon>
        <taxon>Bdelloidea</taxon>
        <taxon>Philodinida</taxon>
        <taxon>Philodinidae</taxon>
        <taxon>Rotaria</taxon>
    </lineage>
</organism>
<evidence type="ECO:0000256" key="2">
    <source>
        <dbReference type="ARBA" id="ARBA00031039"/>
    </source>
</evidence>
<dbReference type="Proteomes" id="UP000663872">
    <property type="component" value="Unassembled WGS sequence"/>
</dbReference>
<evidence type="ECO:0000256" key="1">
    <source>
        <dbReference type="ARBA" id="ARBA00021994"/>
    </source>
</evidence>
<gene>
    <name evidence="6" type="ORF">FME351_LOCUS24547</name>
    <name evidence="5" type="ORF">GRG538_LOCUS25042</name>
    <name evidence="8" type="ORF">HFQ381_LOCUS3339</name>
    <name evidence="7" type="ORF">KIK155_LOCUS25154</name>
    <name evidence="4" type="ORF">LUA448_LOCUS32002</name>
    <name evidence="11" type="ORF">QYT958_LOCUS7917</name>
    <name evidence="3" type="ORF">TIS948_LOCUS26488</name>
    <name evidence="12" type="ORF">TOA249_LOCUS17550</name>
    <name evidence="10" type="ORF">TSG867_LOCUS4221</name>
    <name evidence="9" type="ORF">UJA718_LOCUS6950</name>
</gene>
<comment type="caution">
    <text evidence="8">The sequence shown here is derived from an EMBL/GenBank/DDBJ whole genome shotgun (WGS) entry which is preliminary data.</text>
</comment>
<dbReference type="GO" id="GO:0004865">
    <property type="term" value="F:protein serine/threonine phosphatase inhibitor activity"/>
    <property type="evidence" value="ECO:0007669"/>
    <property type="project" value="InterPro"/>
</dbReference>
<dbReference type="Proteomes" id="UP000663848">
    <property type="component" value="Unassembled WGS sequence"/>
</dbReference>
<dbReference type="EMBL" id="CAJOBQ010000134">
    <property type="protein sequence ID" value="CAF4269135.1"/>
    <property type="molecule type" value="Genomic_DNA"/>
</dbReference>
<dbReference type="EMBL" id="CAJNYD010004787">
    <property type="protein sequence ID" value="CAF3632596.1"/>
    <property type="molecule type" value="Genomic_DNA"/>
</dbReference>
<reference evidence="8" key="1">
    <citation type="submission" date="2021-02" db="EMBL/GenBank/DDBJ databases">
        <authorList>
            <person name="Nowell W R."/>
        </authorList>
    </citation>
    <scope>NUCLEOTIDE SEQUENCE</scope>
</reference>
<dbReference type="Proteomes" id="UP000663838">
    <property type="component" value="Unassembled WGS sequence"/>
</dbReference>
<dbReference type="EMBL" id="CAJNXB010004664">
    <property type="protein sequence ID" value="CAF3387061.1"/>
    <property type="molecule type" value="Genomic_DNA"/>
</dbReference>
<dbReference type="EMBL" id="CAJOBP010000673">
    <property type="protein sequence ID" value="CAF4207839.1"/>
    <property type="molecule type" value="Genomic_DNA"/>
</dbReference>
<dbReference type="Proteomes" id="UP000663862">
    <property type="component" value="Unassembled WGS sequence"/>
</dbReference>
<evidence type="ECO:0000313" key="6">
    <source>
        <dbReference type="EMBL" id="CAF3651872.1"/>
    </source>
</evidence>
<evidence type="ECO:0000313" key="14">
    <source>
        <dbReference type="Proteomes" id="UP000663873"/>
    </source>
</evidence>
<evidence type="ECO:0000313" key="4">
    <source>
        <dbReference type="EMBL" id="CAF3632596.1"/>
    </source>
</evidence>
<dbReference type="PANTHER" id="PTHR20835">
    <property type="entry name" value="E3 UBIQUITIN-PROTEIN LIGASE PPP1R11-RELATED"/>
    <property type="match status" value="1"/>
</dbReference>
<evidence type="ECO:0000313" key="9">
    <source>
        <dbReference type="EMBL" id="CAF4207839.1"/>
    </source>
</evidence>
<evidence type="ECO:0000313" key="7">
    <source>
        <dbReference type="EMBL" id="CAF3678260.1"/>
    </source>
</evidence>
<dbReference type="Proteomes" id="UP000663851">
    <property type="component" value="Unassembled WGS sequence"/>
</dbReference>
<dbReference type="Proteomes" id="UP000663869">
    <property type="component" value="Unassembled WGS sequence"/>
</dbReference>
<dbReference type="Proteomes" id="UP000663873">
    <property type="component" value="Unassembled WGS sequence"/>
</dbReference>
<protein>
    <recommendedName>
        <fullName evidence="1">E3 ubiquitin-protein ligase PPP1R11</fullName>
    </recommendedName>
    <alternativeName>
        <fullName evidence="2">Protein phosphatase 1 regulatory subunit 11</fullName>
    </alternativeName>
</protein>
<dbReference type="AlphaFoldDB" id="A0A819X5F2"/>
<dbReference type="EMBL" id="CAJNYV010004539">
    <property type="protein sequence ID" value="CAF3678260.1"/>
    <property type="molecule type" value="Genomic_DNA"/>
</dbReference>
<accession>A0A819X5F2</accession>
<name>A0A819X5F2_9BILA</name>
<dbReference type="GO" id="GO:0005634">
    <property type="term" value="C:nucleus"/>
    <property type="evidence" value="ECO:0007669"/>
    <property type="project" value="TreeGrafter"/>
</dbReference>
<dbReference type="EMBL" id="CAJOBR010000775">
    <property type="protein sequence ID" value="CAF4545501.1"/>
    <property type="molecule type" value="Genomic_DNA"/>
</dbReference>
<keyword evidence="14" id="KW-1185">Reference proteome</keyword>
<dbReference type="Pfam" id="PF07491">
    <property type="entry name" value="PPI_Ypi1"/>
    <property type="match status" value="1"/>
</dbReference>
<proteinExistence type="predicted"/>
<dbReference type="GO" id="GO:0008157">
    <property type="term" value="F:protein phosphatase 1 binding"/>
    <property type="evidence" value="ECO:0007669"/>
    <property type="project" value="TreeGrafter"/>
</dbReference>
<evidence type="ECO:0000313" key="3">
    <source>
        <dbReference type="EMBL" id="CAF3387061.1"/>
    </source>
</evidence>
<dbReference type="EMBL" id="CAJNYU010003219">
    <property type="protein sequence ID" value="CAF3651872.1"/>
    <property type="molecule type" value="Genomic_DNA"/>
</dbReference>
<evidence type="ECO:0000313" key="11">
    <source>
        <dbReference type="EMBL" id="CAF4545501.1"/>
    </source>
</evidence>
<dbReference type="PANTHER" id="PTHR20835:SF0">
    <property type="entry name" value="E3 UBIQUITIN-PROTEIN LIGASE PPP1R11"/>
    <property type="match status" value="1"/>
</dbReference>
<dbReference type="EMBL" id="CAJOBO010000120">
    <property type="protein sequence ID" value="CAF4134867.1"/>
    <property type="molecule type" value="Genomic_DNA"/>
</dbReference>
<sequence length="123" mass="14057">MATQDAHMATEDCCSSTVTITETDQPVRPHSPTLILELHRPIETGPRVRWSEGTVDNEYMNKKKSKCCCIYTKPHDPQSHDDKTTEVDEYDNCQHCRFHTESDFAAKPDDRQPKIKVVIGKPN</sequence>
<dbReference type="Proteomes" id="UP000663865">
    <property type="component" value="Unassembled WGS sequence"/>
</dbReference>
<evidence type="ECO:0000313" key="5">
    <source>
        <dbReference type="EMBL" id="CAF3647994.1"/>
    </source>
</evidence>
<dbReference type="EMBL" id="CAJOBS010001256">
    <property type="protein sequence ID" value="CAF4709206.1"/>
    <property type="molecule type" value="Genomic_DNA"/>
</dbReference>
<dbReference type="InterPro" id="IPR011107">
    <property type="entry name" value="PPI_Ypi1"/>
</dbReference>
<evidence type="ECO:0000313" key="12">
    <source>
        <dbReference type="EMBL" id="CAF4709206.1"/>
    </source>
</evidence>
<dbReference type="Proteomes" id="UP000663825">
    <property type="component" value="Unassembled WGS sequence"/>
</dbReference>
<evidence type="ECO:0000313" key="10">
    <source>
        <dbReference type="EMBL" id="CAF4269135.1"/>
    </source>
</evidence>
<evidence type="ECO:0000313" key="13">
    <source>
        <dbReference type="Proteomes" id="UP000663851"/>
    </source>
</evidence>
<dbReference type="OrthoDB" id="307488at2759"/>
<dbReference type="EMBL" id="CAJNYT010004261">
    <property type="protein sequence ID" value="CAF3647994.1"/>
    <property type="molecule type" value="Genomic_DNA"/>
</dbReference>